<organism evidence="2 3">
    <name type="scientific">Lactarius akahatsu</name>
    <dbReference type="NCBI Taxonomy" id="416441"/>
    <lineage>
        <taxon>Eukaryota</taxon>
        <taxon>Fungi</taxon>
        <taxon>Dikarya</taxon>
        <taxon>Basidiomycota</taxon>
        <taxon>Agaricomycotina</taxon>
        <taxon>Agaricomycetes</taxon>
        <taxon>Russulales</taxon>
        <taxon>Russulaceae</taxon>
        <taxon>Lactarius</taxon>
    </lineage>
</organism>
<keyword evidence="3" id="KW-1185">Reference proteome</keyword>
<accession>A0AAD4LU46</accession>
<dbReference type="EMBL" id="JAKELL010000003">
    <property type="protein sequence ID" value="KAH8999743.1"/>
    <property type="molecule type" value="Genomic_DNA"/>
</dbReference>
<evidence type="ECO:0000256" key="1">
    <source>
        <dbReference type="SAM" id="MobiDB-lite"/>
    </source>
</evidence>
<name>A0AAD4LU46_9AGAM</name>
<feature type="region of interest" description="Disordered" evidence="1">
    <location>
        <begin position="365"/>
        <end position="402"/>
    </location>
</feature>
<sequence length="664" mass="73054">MAIDGRVALHEGELSTNLLTPLSWMRLIMGLLGAAIRGTICSPAYLTKGTKSMNWHPDSYIISLALPHALTEGEAVVMMCHQLMGLFTTPRNNPCNKVGHPDSDFALLTTILDDTVECLTELDPPPQGEARELLIQEEWECIWVKAEIFAALNQEALFNIEEWWAVYKREFVEAMHTAFEAQYLGIHPKLGKGKAPEALPPTTHSQIVRDAKPCICKEVKWLVKEWMGNICQEIKTSLAQDDPFWMEGPLRDSMARKIREATAVKLKSEMTDELAELRTRKDTELEGLCLQLIHNHEQVAEEWRMKTNSKIASMKTHFQRKATQSLEDWKKGVQAEIKAWKVKYQNNGGASNYVLALLKVDGYELSSSPPSRATSPVPPLPSTPPPPTANMHREDPNVTPTPIQTKRVCTEEAPLPPLAIYPHAPNPTPIISTEPAPQAITAPLPPPPQWRRISSIHASIHAPVAQPTPISVHTHNAPPQAVAPLQLADPIPAPPAAAPINGLATVLAMLNATIMHLEQKIDDSLESQCHDPTIMPLIISDNQLPGKVSDSILQIDALSKSTDPRQKPRNAMTAKAKGVVAATPKPNTASSQGPSAMDKTLHCMARVDDPADETIPELITEGASTSKDNTHPATPAPTIIWEAFQPPADKHHYPKHSPPTNHRK</sequence>
<evidence type="ECO:0000313" key="2">
    <source>
        <dbReference type="EMBL" id="KAH8999743.1"/>
    </source>
</evidence>
<comment type="caution">
    <text evidence="2">The sequence shown here is derived from an EMBL/GenBank/DDBJ whole genome shotgun (WGS) entry which is preliminary data.</text>
</comment>
<reference evidence="2" key="1">
    <citation type="submission" date="2022-01" db="EMBL/GenBank/DDBJ databases">
        <title>Comparative genomics reveals a dynamic genome evolution in the ectomycorrhizal milk-cap (Lactarius) mushrooms.</title>
        <authorList>
            <consortium name="DOE Joint Genome Institute"/>
            <person name="Lebreton A."/>
            <person name="Tang N."/>
            <person name="Kuo A."/>
            <person name="LaButti K."/>
            <person name="Drula E."/>
            <person name="Barry K."/>
            <person name="Clum A."/>
            <person name="Lipzen A."/>
            <person name="Mousain D."/>
            <person name="Ng V."/>
            <person name="Wang R."/>
            <person name="Wang X."/>
            <person name="Dai Y."/>
            <person name="Henrissat B."/>
            <person name="Grigoriev I.V."/>
            <person name="Guerin-Laguette A."/>
            <person name="Yu F."/>
            <person name="Martin F.M."/>
        </authorList>
    </citation>
    <scope>NUCLEOTIDE SEQUENCE</scope>
    <source>
        <strain evidence="2">QP</strain>
    </source>
</reference>
<feature type="compositionally biased region" description="Pro residues" evidence="1">
    <location>
        <begin position="376"/>
        <end position="388"/>
    </location>
</feature>
<evidence type="ECO:0000313" key="3">
    <source>
        <dbReference type="Proteomes" id="UP001201163"/>
    </source>
</evidence>
<dbReference type="Proteomes" id="UP001201163">
    <property type="component" value="Unassembled WGS sequence"/>
</dbReference>
<dbReference type="AlphaFoldDB" id="A0AAD4LU46"/>
<protein>
    <submittedName>
        <fullName evidence="2">Uncharacterized protein</fullName>
    </submittedName>
</protein>
<feature type="region of interest" description="Disordered" evidence="1">
    <location>
        <begin position="560"/>
        <end position="596"/>
    </location>
</feature>
<feature type="compositionally biased region" description="Polar residues" evidence="1">
    <location>
        <begin position="585"/>
        <end position="594"/>
    </location>
</feature>
<gene>
    <name evidence="2" type="ORF">EDB92DRAFT_1940546</name>
</gene>
<proteinExistence type="predicted"/>
<feature type="region of interest" description="Disordered" evidence="1">
    <location>
        <begin position="622"/>
        <end position="664"/>
    </location>
</feature>